<evidence type="ECO:0000313" key="2">
    <source>
        <dbReference type="Proteomes" id="UP000828941"/>
    </source>
</evidence>
<name>A0ACB9Q0Y4_BAUVA</name>
<reference evidence="1 2" key="1">
    <citation type="journal article" date="2022" name="DNA Res.">
        <title>Chromosomal-level genome assembly of the orchid tree Bauhinia variegata (Leguminosae; Cercidoideae) supports the allotetraploid origin hypothesis of Bauhinia.</title>
        <authorList>
            <person name="Zhong Y."/>
            <person name="Chen Y."/>
            <person name="Zheng D."/>
            <person name="Pang J."/>
            <person name="Liu Y."/>
            <person name="Luo S."/>
            <person name="Meng S."/>
            <person name="Qian L."/>
            <person name="Wei D."/>
            <person name="Dai S."/>
            <person name="Zhou R."/>
        </authorList>
    </citation>
    <scope>NUCLEOTIDE SEQUENCE [LARGE SCALE GENOMIC DNA]</scope>
    <source>
        <strain evidence="1">BV-YZ2020</strain>
    </source>
</reference>
<gene>
    <name evidence="1" type="ORF">L6164_003316</name>
</gene>
<protein>
    <submittedName>
        <fullName evidence="1">Uncharacterized protein</fullName>
    </submittedName>
</protein>
<organism evidence="1 2">
    <name type="scientific">Bauhinia variegata</name>
    <name type="common">Purple orchid tree</name>
    <name type="synonym">Phanera variegata</name>
    <dbReference type="NCBI Taxonomy" id="167791"/>
    <lineage>
        <taxon>Eukaryota</taxon>
        <taxon>Viridiplantae</taxon>
        <taxon>Streptophyta</taxon>
        <taxon>Embryophyta</taxon>
        <taxon>Tracheophyta</taxon>
        <taxon>Spermatophyta</taxon>
        <taxon>Magnoliopsida</taxon>
        <taxon>eudicotyledons</taxon>
        <taxon>Gunneridae</taxon>
        <taxon>Pentapetalae</taxon>
        <taxon>rosids</taxon>
        <taxon>fabids</taxon>
        <taxon>Fabales</taxon>
        <taxon>Fabaceae</taxon>
        <taxon>Cercidoideae</taxon>
        <taxon>Cercideae</taxon>
        <taxon>Bauhiniinae</taxon>
        <taxon>Bauhinia</taxon>
    </lineage>
</organism>
<keyword evidence="2" id="KW-1185">Reference proteome</keyword>
<evidence type="ECO:0000313" key="1">
    <source>
        <dbReference type="EMBL" id="KAI4354456.1"/>
    </source>
</evidence>
<proteinExistence type="predicted"/>
<comment type="caution">
    <text evidence="1">The sequence shown here is derived from an EMBL/GenBank/DDBJ whole genome shotgun (WGS) entry which is preliminary data.</text>
</comment>
<dbReference type="EMBL" id="CM039427">
    <property type="protein sequence ID" value="KAI4354456.1"/>
    <property type="molecule type" value="Genomic_DNA"/>
</dbReference>
<dbReference type="Proteomes" id="UP000828941">
    <property type="component" value="Chromosome 2"/>
</dbReference>
<accession>A0ACB9Q0Y4</accession>
<sequence>MEGAPTGLITPPPSLLVDVLPRSAAPPRSSGYVGIVTKPPPQFSDSHSSVDLSPLEFLLALVAVVTIPALIYTFIFAVKCPSRRRRPDPISGPPSVASEVSREADVTVSDLKYQKDAHVKELGSECPVCLSVFTDGEEVRQLSACKHSFHATCIDLWLDNHSNCPICRATVSLKRPSSSAPARYNDLQQGLPDASSLV</sequence>